<dbReference type="EMBL" id="CACRXK020001127">
    <property type="protein sequence ID" value="CAB3987151.1"/>
    <property type="molecule type" value="Genomic_DNA"/>
</dbReference>
<gene>
    <name evidence="9" type="ORF">PACLA_8A064022</name>
</gene>
<dbReference type="PANTHER" id="PTHR13214">
    <property type="entry name" value="ZINC FINGER PROTEIN 330"/>
    <property type="match status" value="1"/>
</dbReference>
<feature type="compositionally biased region" description="Basic residues" evidence="8">
    <location>
        <begin position="1"/>
        <end position="13"/>
    </location>
</feature>
<evidence type="ECO:0000256" key="1">
    <source>
        <dbReference type="ARBA" id="ARBA00004604"/>
    </source>
</evidence>
<name>A0A6S7GRE2_PARCT</name>
<dbReference type="InterPro" id="IPR010531">
    <property type="entry name" value="NOA36"/>
</dbReference>
<dbReference type="Proteomes" id="UP001152795">
    <property type="component" value="Unassembled WGS sequence"/>
</dbReference>
<dbReference type="AlphaFoldDB" id="A0A6S7GRE2"/>
<evidence type="ECO:0000256" key="5">
    <source>
        <dbReference type="ARBA" id="ARBA00022771"/>
    </source>
</evidence>
<evidence type="ECO:0000256" key="6">
    <source>
        <dbReference type="ARBA" id="ARBA00022833"/>
    </source>
</evidence>
<protein>
    <submittedName>
        <fullName evidence="9">Zinc finger 330 homolog</fullName>
    </submittedName>
</protein>
<evidence type="ECO:0000256" key="8">
    <source>
        <dbReference type="SAM" id="MobiDB-lite"/>
    </source>
</evidence>
<proteinExistence type="inferred from homology"/>
<evidence type="ECO:0000256" key="7">
    <source>
        <dbReference type="ARBA" id="ARBA00023242"/>
    </source>
</evidence>
<keyword evidence="5" id="KW-0863">Zinc-finger</keyword>
<keyword evidence="7" id="KW-0539">Nucleus</keyword>
<comment type="subcellular location">
    <subcellularLocation>
        <location evidence="1">Nucleus</location>
        <location evidence="1">Nucleolus</location>
    </subcellularLocation>
</comment>
<evidence type="ECO:0000313" key="10">
    <source>
        <dbReference type="Proteomes" id="UP001152795"/>
    </source>
</evidence>
<reference evidence="9" key="1">
    <citation type="submission" date="2020-04" db="EMBL/GenBank/DDBJ databases">
        <authorList>
            <person name="Alioto T."/>
            <person name="Alioto T."/>
            <person name="Gomez Garrido J."/>
        </authorList>
    </citation>
    <scope>NUCLEOTIDE SEQUENCE</scope>
    <source>
        <strain evidence="9">A484AB</strain>
    </source>
</reference>
<dbReference type="Pfam" id="PF06524">
    <property type="entry name" value="NOA36"/>
    <property type="match status" value="1"/>
</dbReference>
<organism evidence="9 10">
    <name type="scientific">Paramuricea clavata</name>
    <name type="common">Red gorgonian</name>
    <name type="synonym">Violescent sea-whip</name>
    <dbReference type="NCBI Taxonomy" id="317549"/>
    <lineage>
        <taxon>Eukaryota</taxon>
        <taxon>Metazoa</taxon>
        <taxon>Cnidaria</taxon>
        <taxon>Anthozoa</taxon>
        <taxon>Octocorallia</taxon>
        <taxon>Malacalcyonacea</taxon>
        <taxon>Plexauridae</taxon>
        <taxon>Paramuricea</taxon>
    </lineage>
</organism>
<dbReference type="PANTHER" id="PTHR13214:SF1">
    <property type="entry name" value="ZINC FINGER PROTEIN 330"/>
    <property type="match status" value="1"/>
</dbReference>
<sequence length="244" mass="27696">MPKKKTGARKKAEKQRERQKGIKNSKQTRNIVELPCNFQMECDKCQMRQKNRAFCYFCSAIQKLPICAECGKSKCMSKTGDCIVKHPNSHAVGMGMVGAICDFCEAFVCHAKKCLTTHACECVARDGDCIECQRGVWDHGGRIFRCSFCSNSLCEDDQFEHQAKCQVLESEDYKCGSCNKLGQYSCLRCKLCFCEDHVRRKGVKYKRGEEIPCPKCGFQTSATKDLSMSTRRMDYGRHATGNYE</sequence>
<comment type="caution">
    <text evidence="9">The sequence shown here is derived from an EMBL/GenBank/DDBJ whole genome shotgun (WGS) entry which is preliminary data.</text>
</comment>
<accession>A0A6S7GRE2</accession>
<dbReference type="GO" id="GO:0008270">
    <property type="term" value="F:zinc ion binding"/>
    <property type="evidence" value="ECO:0007669"/>
    <property type="project" value="UniProtKB-KW"/>
</dbReference>
<evidence type="ECO:0000256" key="4">
    <source>
        <dbReference type="ARBA" id="ARBA00022737"/>
    </source>
</evidence>
<evidence type="ECO:0000256" key="3">
    <source>
        <dbReference type="ARBA" id="ARBA00022723"/>
    </source>
</evidence>
<evidence type="ECO:0000256" key="2">
    <source>
        <dbReference type="ARBA" id="ARBA00007212"/>
    </source>
</evidence>
<feature type="region of interest" description="Disordered" evidence="8">
    <location>
        <begin position="1"/>
        <end position="24"/>
    </location>
</feature>
<dbReference type="OrthoDB" id="10258894at2759"/>
<evidence type="ECO:0000313" key="9">
    <source>
        <dbReference type="EMBL" id="CAB3987151.1"/>
    </source>
</evidence>
<dbReference type="GO" id="GO:0005730">
    <property type="term" value="C:nucleolus"/>
    <property type="evidence" value="ECO:0007669"/>
    <property type="project" value="UniProtKB-SubCell"/>
</dbReference>
<keyword evidence="4" id="KW-0677">Repeat</keyword>
<keyword evidence="10" id="KW-1185">Reference proteome</keyword>
<keyword evidence="3" id="KW-0479">Metal-binding</keyword>
<comment type="similarity">
    <text evidence="2">Belongs to the NOA36 family.</text>
</comment>
<keyword evidence="6" id="KW-0862">Zinc</keyword>